<dbReference type="InterPro" id="IPR026847">
    <property type="entry name" value="VPS13"/>
</dbReference>
<dbReference type="InterPro" id="IPR026854">
    <property type="entry name" value="VPS13_N"/>
</dbReference>
<evidence type="ECO:0000256" key="3">
    <source>
        <dbReference type="ARBA" id="ARBA00023055"/>
    </source>
</evidence>
<dbReference type="GO" id="GO:0045053">
    <property type="term" value="P:protein retention in Golgi apparatus"/>
    <property type="evidence" value="ECO:0007669"/>
    <property type="project" value="TreeGrafter"/>
</dbReference>
<evidence type="ECO:0000259" key="7">
    <source>
        <dbReference type="Pfam" id="PF25037"/>
    </source>
</evidence>
<sequence length="3078" mass="336880">MTGASLDGSHPVILSSLKKDQLLSLKYEMNPLAKPVVDHSVNVSLQPVQVTYNCHTIQKVLEMFKLPPSVRLHKTSSLAAVALDQVKTQGRIGLQHAIENRKILDINVVLHSPVVLLPEAGVLDGASRILVVDLGSLTLTSDMKPVLPDLRKASQKELDDNAYDYFDVKLEGVQARLTGKDWRDTSHTILKPLEVDLQLQKSIIPDDTRLPGLKVDCNMTSGIEVGVSVQKIKDALILFQNFPLPQLSNDTDLPSAPEAYETFDEPIALSTDTIVETADRVTEIKKAKNESSEEDEFVTASEGSDEECDGKDEKSLSSSASVSLASPRTTTKVQVHFSLPLLSVGVTDDTKGSSLRLSLPELSVNARVESHSNSVSLSLASIDVVHKISEERTVNVLSTVGNEKLIVVDLLQASRSGPYFNTKYNSTGLKMDLAVNTLSLEAATGSISHLLLMVDDITSVMKSKSPPTPASTSKVSDTTDSVSPSSSSSSSALSSFPEEKTLDVSVKCKGVKLLLTDAAGVIAEGEMGPLASDVVIKPENGTSIKTSLSNLTLTDTTTSTQVISTVADPLIDFGLQIYKVPSADNADIEVMATVNRIQAAVMFTFIKRLLSFVKSMNVKKELVESAKEATNEQAKKAIETAKKARSKRIKLNITVDAPVVSLLLTSGASFMVDLGILQLSNKFEPALKHYSNTGDELVDVMSLSLKDLQVVRRFGKGSHTIISPVTLKGGIIRTLEALNTDIPNVGIEFNIDSIGVSFNPGDYNEVFNLLKELPSSSSNEESADTRNVKSLSKTGPTADPSSSSSSSSGSDGDSPSDFKLNFRMSIGSLGLSVESDSKQTEIVSIKLTSLESSLGLDHKYIKIGFLIKSLEIADPLSSSFPLILQTNSHSRALNGQVTITKEIQKSTEAAQMSINKMLLGQPPTQLNKVRGSGVTDVAVQDDYINFKFEIFADGISANLSDTKVQAARLCIERIKCQASITSTSLLDSSIDIGIISIIDVRDPLVNDRTLLCSSSDGNVSMVSLTFKQDPQLHQRTGVLNVSNPLVTINIEYLLYLIGYLKTLYEPFLPSTPSQPSPTKPPKSEADGTIVEQYEMKLTGSIVNARLVVSGDEPNQALIAQTGVSLSISLKDGSISIHSSLHYCTPSSPEEKTLDESVNCKGVKLQLTDTAGIIAEGEVGPLAIDVIIKPDNGTRIKTRLSNFMLTDTVTSTQKQTLKYEMKPVYVTARAQCSCGSDVTDVAVQDDYINFKVEIFADGISANLSDTKVQAARLCIERIKCQASITSTSLLDSSIDIGIISIIDGRDPLVNDRTLLCSTSDGNVSMVSLTFKQDPQLHQRTGLLNVSNPLVTISIEYLLYLIGYLKTLYEPFLSSTPSQPSPLEPPKSEADGATVEQYEMKLTGSIVNVRLAASGDEPNQALIAQTGVSLGISLKDGSISIHSSLDDCTLYTGSPTAKTTVNKDNIILSPCTLSFTLSTMSGHNIVLHLKRVELFVAPSTVRLVLSILNKIQAETNTEGEKEKRVITAPPDLLLNKPVDESKWYFKSQEHIISRIVQDSHLDGKKGELLMLDIDQVSITLLQEHPRTGEVSSAFSILLGSYGNKGLHLQAQEWSGELWAEANLSLIVSYFNTSCDVWEPMLEPVVDLKDDNRYSSWQVTATVEKDINSTGNPELSACIKSASALQITLSSTGINMLSGLANDYMKSAQQALAIESADSSSDEASSKDQRKSFIIIKNHVGKEFPVQLSPVQNIERESGQSETGSSLRIEYMSFVRLIRHTSSNYQLRGEILPPDVIKKEQAILSVQIKGYKSFDVTVSSSGLTYHLLKPIEKGDRLPVVVEVNKVYATDPTEVIIRSSLQLKNHLSVPVSVYWSKEKHDPNVSGLPCVLKIKEGESSAVPLSCVNSYLYLKPDTGGVCSNGVSWHSLSENGVYLHCKSMYIHVYSLAENYSNYLSVPPGPHHMLHIHYPFVLHNYLHNKLRVSGTDILSGSFVNVSHINPEKDTKLPIEFSMGDGVRLLGHLELSDSMENDDIKLKSEEGKGHSVHLSVIHEVRGGTRHVNLFSPYWLINKTGLTLEFSHKAHHWGSKDSGILSKGTDLVLFSSDKVSVRVKTKDGSWSDWSKNFSLDTVGSEGIVSSSTDNKVYQMGFTCKMATFSFTKVITLTPFYMIHNKTEDIITVLEYDRPVSDTIKLKPKEFVSFWPQINNGKILVDVLDEPSLTTWSSPFDYRIKGSYLLRLNSAKVSAVTVHVSVSGFANVITFLPYTTGAAPLQLINTLPVNIEYGQATKEGDSVVKVRVLPSGVSRLFVWDDLNAKKEVLWRKEGTNTSFKKYSLKDDHGSIYLSLADGGEADLKKQIIGISLATAKLKGSVKRIRGGGGEGQKEMATDDNKGYWVSFTDDLQRVLLFTPDKEVVDTALGTRSVPSLNATLSIVAIGLSLVNSNKGIEVAYIGLPQSPVLWEIEKSRKQWKAVEIEVSDKLEELYGKKKKNEVIKISGDVSIEFSNEDEVYLINSDKRSKLRRSYFNGLTVKVTKSQQMTTFNLRINKVQVDNQLPNARNPSIFYCYPPPPKVGSSAPPKPFLELSLVLKNNHDIQFLQTLIQEMGLIIDLDWLVELIPLFQFLAAPKNDEELLQEQIKMTKTSLQTLVATSSASSSSINKTFFKFVHLSPIDLHLTFSLKLSDKKKEEISFFADQNFIFKYVLNLITSVVGLFAQANDAELKLGYFEIKEQALTTKALQNRIIDHYKQQFLYQLYSVVLSLEVIGNPVGFLRGFTEGTVDLFYQPFQGAVVGPEEFFEGLALGTHQFIGGTVGGVIGIGAGVTRVLGDSFAKLTFDSEYQESRPEQKSFGRGVETLGKGFYQGLTGIVTQPVKGAMKEGVLGFIKGTGKGVLGLVFKPTGGLIDFTSATLLAVQRTTQVGELNLMQLRIARYIGNDKVIRPFSLTVASGYAVFIDYNNGELYGKEEYIGHVDLNDDPIKIFIATDKQVMILRKNTFFDKWSCDWSMEMKEVVDKPFLSSSTGAERAVLFPRMEHQGGVFGFGGKKSVKSNFSLNIPNEIKAKKIVALSLQSYNTFALKL</sequence>
<reference evidence="8" key="1">
    <citation type="submission" date="2017-05" db="UniProtKB">
        <authorList>
            <consortium name="EnsemblMetazoa"/>
        </authorList>
    </citation>
    <scope>IDENTIFICATION</scope>
</reference>
<feature type="compositionally biased region" description="Acidic residues" evidence="4">
    <location>
        <begin position="292"/>
        <end position="310"/>
    </location>
</feature>
<dbReference type="Pfam" id="PF25036">
    <property type="entry name" value="VPS13_VAB"/>
    <property type="match status" value="1"/>
</dbReference>
<evidence type="ECO:0000256" key="1">
    <source>
        <dbReference type="ARBA" id="ARBA00006545"/>
    </source>
</evidence>
<dbReference type="eggNOG" id="KOG1809">
    <property type="taxonomic scope" value="Eukaryota"/>
</dbReference>
<dbReference type="InterPro" id="IPR056748">
    <property type="entry name" value="VPS13-like_C"/>
</dbReference>
<dbReference type="GO" id="GO:0006869">
    <property type="term" value="P:lipid transport"/>
    <property type="evidence" value="ECO:0007669"/>
    <property type="project" value="UniProtKB-KW"/>
</dbReference>
<dbReference type="GO" id="GO:0006623">
    <property type="term" value="P:protein targeting to vacuole"/>
    <property type="evidence" value="ECO:0007669"/>
    <property type="project" value="TreeGrafter"/>
</dbReference>
<dbReference type="PANTHER" id="PTHR16166">
    <property type="entry name" value="VACUOLAR PROTEIN SORTING-ASSOCIATED PROTEIN VPS13"/>
    <property type="match status" value="1"/>
</dbReference>
<protein>
    <submittedName>
        <fullName evidence="8">Uncharacterized protein</fullName>
    </submittedName>
</protein>
<accession>A0A1X7ULJ0</accession>
<dbReference type="InterPro" id="IPR009543">
    <property type="entry name" value="VPS13_VAB"/>
</dbReference>
<dbReference type="OrthoDB" id="428159at2759"/>
<feature type="region of interest" description="Disordered" evidence="4">
    <location>
        <begin position="776"/>
        <end position="815"/>
    </location>
</feature>
<name>A0A1X7ULJ0_AMPQE</name>
<evidence type="ECO:0000256" key="2">
    <source>
        <dbReference type="ARBA" id="ARBA00022448"/>
    </source>
</evidence>
<feature type="region of interest" description="Disordered" evidence="4">
    <location>
        <begin position="286"/>
        <end position="323"/>
    </location>
</feature>
<evidence type="ECO:0000259" key="6">
    <source>
        <dbReference type="Pfam" id="PF25036"/>
    </source>
</evidence>
<keyword evidence="3" id="KW-0445">Lipid transport</keyword>
<feature type="domain" description="Vacuolar protein sorting-associated protein 13 VPS13 adaptor binding" evidence="6">
    <location>
        <begin position="1796"/>
        <end position="2285"/>
    </location>
</feature>
<evidence type="ECO:0000313" key="8">
    <source>
        <dbReference type="EnsemblMetazoa" id="Aqu2.1.28364_001"/>
    </source>
</evidence>
<evidence type="ECO:0000259" key="5">
    <source>
        <dbReference type="Pfam" id="PF12624"/>
    </source>
</evidence>
<feature type="region of interest" description="Disordered" evidence="4">
    <location>
        <begin position="462"/>
        <end position="494"/>
    </location>
</feature>
<dbReference type="EnsemblMetazoa" id="Aqu2.1.28364_001">
    <property type="protein sequence ID" value="Aqu2.1.28364_001"/>
    <property type="gene ID" value="Aqu2.1.28364"/>
</dbReference>
<feature type="domain" description="Intermembrane lipid transfer protein VPS13-like C-terminal" evidence="7">
    <location>
        <begin position="2926"/>
        <end position="3011"/>
    </location>
</feature>
<dbReference type="Pfam" id="PF12624">
    <property type="entry name" value="VPS13_N"/>
    <property type="match status" value="1"/>
</dbReference>
<comment type="similarity">
    <text evidence="1">Belongs to the VPS13 family.</text>
</comment>
<dbReference type="PANTHER" id="PTHR16166:SF93">
    <property type="entry name" value="INTERMEMBRANE LIPID TRANSFER PROTEIN VPS13"/>
    <property type="match status" value="1"/>
</dbReference>
<keyword evidence="2" id="KW-0813">Transport</keyword>
<proteinExistence type="inferred from homology"/>
<evidence type="ECO:0000256" key="4">
    <source>
        <dbReference type="SAM" id="MobiDB-lite"/>
    </source>
</evidence>
<feature type="compositionally biased region" description="Low complexity" evidence="4">
    <location>
        <begin position="799"/>
        <end position="815"/>
    </location>
</feature>
<organism evidence="8">
    <name type="scientific">Amphimedon queenslandica</name>
    <name type="common">Sponge</name>
    <dbReference type="NCBI Taxonomy" id="400682"/>
    <lineage>
        <taxon>Eukaryota</taxon>
        <taxon>Metazoa</taxon>
        <taxon>Porifera</taxon>
        <taxon>Demospongiae</taxon>
        <taxon>Heteroscleromorpha</taxon>
        <taxon>Haplosclerida</taxon>
        <taxon>Niphatidae</taxon>
        <taxon>Amphimedon</taxon>
    </lineage>
</organism>
<dbReference type="InParanoid" id="A0A1X7ULJ0"/>
<dbReference type="Pfam" id="PF25037">
    <property type="entry name" value="VPS13_C"/>
    <property type="match status" value="1"/>
</dbReference>
<feature type="domain" description="Chorein N-terminal" evidence="5">
    <location>
        <begin position="16"/>
        <end position="420"/>
    </location>
</feature>